<evidence type="ECO:0000313" key="1">
    <source>
        <dbReference type="EMBL" id="SFE46427.1"/>
    </source>
</evidence>
<dbReference type="EMBL" id="FOMX01000014">
    <property type="protein sequence ID" value="SFE46427.1"/>
    <property type="molecule type" value="Genomic_DNA"/>
</dbReference>
<proteinExistence type="predicted"/>
<accession>A0A1I2ARS2</accession>
<reference evidence="2" key="1">
    <citation type="submission" date="2016-10" db="EMBL/GenBank/DDBJ databases">
        <authorList>
            <person name="Varghese N."/>
            <person name="Submissions S."/>
        </authorList>
    </citation>
    <scope>NUCLEOTIDE SEQUENCE [LARGE SCALE GENOMIC DNA]</scope>
    <source>
        <strain evidence="2">ATCC 25963</strain>
    </source>
</reference>
<evidence type="ECO:0000313" key="2">
    <source>
        <dbReference type="Proteomes" id="UP000199400"/>
    </source>
</evidence>
<sequence>MRWASSGGPCILASAKHFRASGTNATSLGEGDVTDAVDVGGRRAGREPVPWDGSSA</sequence>
<organism evidence="1 2">
    <name type="scientific">Nannocystis exedens</name>
    <dbReference type="NCBI Taxonomy" id="54"/>
    <lineage>
        <taxon>Bacteria</taxon>
        <taxon>Pseudomonadati</taxon>
        <taxon>Myxococcota</taxon>
        <taxon>Polyangia</taxon>
        <taxon>Nannocystales</taxon>
        <taxon>Nannocystaceae</taxon>
        <taxon>Nannocystis</taxon>
    </lineage>
</organism>
<keyword evidence="2" id="KW-1185">Reference proteome</keyword>
<protein>
    <submittedName>
        <fullName evidence="1">Uncharacterized protein</fullName>
    </submittedName>
</protein>
<gene>
    <name evidence="1" type="ORF">SAMN02745121_04327</name>
</gene>
<dbReference type="AlphaFoldDB" id="A0A1I2ARS2"/>
<dbReference type="Proteomes" id="UP000199400">
    <property type="component" value="Unassembled WGS sequence"/>
</dbReference>
<name>A0A1I2ARS2_9BACT</name>